<name>R3TY31_9ENTE</name>
<dbReference type="GO" id="GO:0005886">
    <property type="term" value="C:plasma membrane"/>
    <property type="evidence" value="ECO:0007669"/>
    <property type="project" value="TreeGrafter"/>
</dbReference>
<dbReference type="InterPro" id="IPR051599">
    <property type="entry name" value="Cell_Envelope_Assoc"/>
</dbReference>
<dbReference type="HOGENOM" id="CLU_084257_0_0_9"/>
<evidence type="ECO:0000313" key="3">
    <source>
        <dbReference type="Proteomes" id="UP000013785"/>
    </source>
</evidence>
<dbReference type="PANTHER" id="PTHR30336:SF20">
    <property type="entry name" value="DUF218 DOMAIN-CONTAINING PROTEIN"/>
    <property type="match status" value="1"/>
</dbReference>
<evidence type="ECO:0000259" key="1">
    <source>
        <dbReference type="Pfam" id="PF02698"/>
    </source>
</evidence>
<protein>
    <recommendedName>
        <fullName evidence="1">DUF218 domain-containing protein</fullName>
    </recommendedName>
</protein>
<evidence type="ECO:0000313" key="2">
    <source>
        <dbReference type="EMBL" id="EOL46038.1"/>
    </source>
</evidence>
<keyword evidence="3" id="KW-1185">Reference proteome</keyword>
<dbReference type="PATRIC" id="fig|1158610.3.peg.822"/>
<dbReference type="RefSeq" id="WP_010767516.1">
    <property type="nucleotide sequence ID" value="NZ_ASWE01000002.1"/>
</dbReference>
<organism evidence="2 3">
    <name type="scientific">Enterococcus phoeniculicola ATCC BAA-412</name>
    <dbReference type="NCBI Taxonomy" id="1158610"/>
    <lineage>
        <taxon>Bacteria</taxon>
        <taxon>Bacillati</taxon>
        <taxon>Bacillota</taxon>
        <taxon>Bacilli</taxon>
        <taxon>Lactobacillales</taxon>
        <taxon>Enterococcaceae</taxon>
        <taxon>Enterococcus</taxon>
    </lineage>
</organism>
<dbReference type="Gene3D" id="1.10.3620.10">
    <property type="entry name" value="YdcF like domain"/>
    <property type="match status" value="1"/>
</dbReference>
<dbReference type="AlphaFoldDB" id="R3TY31"/>
<dbReference type="EMBL" id="AJAT01000011">
    <property type="protein sequence ID" value="EOL46038.1"/>
    <property type="molecule type" value="Genomic_DNA"/>
</dbReference>
<dbReference type="CDD" id="cd06259">
    <property type="entry name" value="YdcF-like"/>
    <property type="match status" value="1"/>
</dbReference>
<dbReference type="Pfam" id="PF02698">
    <property type="entry name" value="DUF218"/>
    <property type="match status" value="1"/>
</dbReference>
<dbReference type="STRING" id="154621.RV11_GL001236"/>
<sequence length="248" mass="28308">MNTIEKWNVLLTFLAEKEEKNLSADVLILAGNCLPYLTNYAGTLLVEGHIKQIVLSGGVGHATEKLRNNYEKLGYKFSKKLSEAQMNANYLSSKFSINDTQLILETHSTNSGENARFSLASFGKAVPEEVLLMNDPILQRRTRATFEKEWAHTETKFENYVPFIPKLIEFSSRPIFQQSELEISWSTAYFKSLVLGELQRMQDNEWGYGTKGLNFMKDIPLPANVQKAFEELLIQEDESLSVRRESLL</sequence>
<proteinExistence type="predicted"/>
<dbReference type="eggNOG" id="COG1434">
    <property type="taxonomic scope" value="Bacteria"/>
</dbReference>
<feature type="domain" description="DUF218" evidence="1">
    <location>
        <begin position="39"/>
        <end position="154"/>
    </location>
</feature>
<dbReference type="Gene3D" id="3.40.50.620">
    <property type="entry name" value="HUPs"/>
    <property type="match status" value="1"/>
</dbReference>
<dbReference type="InterPro" id="IPR003848">
    <property type="entry name" value="DUF218"/>
</dbReference>
<gene>
    <name evidence="2" type="ORF">UC3_00843</name>
</gene>
<reference evidence="2 3" key="1">
    <citation type="submission" date="2013-02" db="EMBL/GenBank/DDBJ databases">
        <title>The Genome Sequence of Enterococcus phoeniculicola BAA-412.</title>
        <authorList>
            <consortium name="The Broad Institute Genome Sequencing Platform"/>
            <consortium name="The Broad Institute Genome Sequencing Center for Infectious Disease"/>
            <person name="Earl A.M."/>
            <person name="Gilmore M.S."/>
            <person name="Lebreton F."/>
            <person name="Walker B."/>
            <person name="Young S.K."/>
            <person name="Zeng Q."/>
            <person name="Gargeya S."/>
            <person name="Fitzgerald M."/>
            <person name="Haas B."/>
            <person name="Abouelleil A."/>
            <person name="Alvarado L."/>
            <person name="Arachchi H.M."/>
            <person name="Berlin A.M."/>
            <person name="Chapman S.B."/>
            <person name="Dewar J."/>
            <person name="Goldberg J."/>
            <person name="Griggs A."/>
            <person name="Gujja S."/>
            <person name="Hansen M."/>
            <person name="Howarth C."/>
            <person name="Imamovic A."/>
            <person name="Larimer J."/>
            <person name="McCowan C."/>
            <person name="Murphy C."/>
            <person name="Neiman D."/>
            <person name="Pearson M."/>
            <person name="Priest M."/>
            <person name="Roberts A."/>
            <person name="Saif S."/>
            <person name="Shea T."/>
            <person name="Sisk P."/>
            <person name="Sykes S."/>
            <person name="Wortman J."/>
            <person name="Nusbaum C."/>
            <person name="Birren B."/>
        </authorList>
    </citation>
    <scope>NUCLEOTIDE SEQUENCE [LARGE SCALE GENOMIC DNA]</scope>
    <source>
        <strain evidence="2 3">ATCC BAA-412</strain>
    </source>
</reference>
<dbReference type="PANTHER" id="PTHR30336">
    <property type="entry name" value="INNER MEMBRANE PROTEIN, PROBABLE PERMEASE"/>
    <property type="match status" value="1"/>
</dbReference>
<dbReference type="Proteomes" id="UP000013785">
    <property type="component" value="Unassembled WGS sequence"/>
</dbReference>
<dbReference type="InterPro" id="IPR014729">
    <property type="entry name" value="Rossmann-like_a/b/a_fold"/>
</dbReference>
<comment type="caution">
    <text evidence="2">The sequence shown here is derived from an EMBL/GenBank/DDBJ whole genome shotgun (WGS) entry which is preliminary data.</text>
</comment>
<accession>R3TY31</accession>
<dbReference type="OrthoDB" id="2216870at2"/>